<protein>
    <recommendedName>
        <fullName evidence="4">DUF4355 domain-containing protein</fullName>
    </recommendedName>
</protein>
<gene>
    <name evidence="2" type="ORF">BsIDN1_10860</name>
</gene>
<accession>A0A5S9M3Z3</accession>
<proteinExistence type="predicted"/>
<dbReference type="InterPro" id="IPR025580">
    <property type="entry name" value="Gp46"/>
</dbReference>
<evidence type="ECO:0008006" key="4">
    <source>
        <dbReference type="Google" id="ProtNLM"/>
    </source>
</evidence>
<evidence type="ECO:0000256" key="1">
    <source>
        <dbReference type="SAM" id="MobiDB-lite"/>
    </source>
</evidence>
<feature type="region of interest" description="Disordered" evidence="1">
    <location>
        <begin position="167"/>
        <end position="193"/>
    </location>
</feature>
<sequence>MNIEEIKQFLEQNKENEEVKAFVGELSAVSVDKVKGFLETEEGKKFLQPRLDQHFTKGLATWKENNLEKIVEEEVSKRNPSKTPEQIEVEKLRKEIEAERAARNRETLVNKALKAADEKKLPKDVIDFFIGENEDSTLENLSKLEESFNAAVQAAVDVKFKESGREIERGNGAGNSNGNIDIRTLAQEANIRK</sequence>
<dbReference type="EMBL" id="AP021906">
    <property type="protein sequence ID" value="BBP87468.1"/>
    <property type="molecule type" value="Genomic_DNA"/>
</dbReference>
<name>A0A5S9M3Z3_BACIA</name>
<dbReference type="Pfam" id="PF14265">
    <property type="entry name" value="DUF4355"/>
    <property type="match status" value="1"/>
</dbReference>
<dbReference type="AlphaFoldDB" id="A0A5S9M3Z3"/>
<evidence type="ECO:0000313" key="3">
    <source>
        <dbReference type="Proteomes" id="UP000464658"/>
    </source>
</evidence>
<evidence type="ECO:0000313" key="2">
    <source>
        <dbReference type="EMBL" id="BBP87468.1"/>
    </source>
</evidence>
<organism evidence="2 3">
    <name type="scientific">Bacillus safensis</name>
    <dbReference type="NCBI Taxonomy" id="561879"/>
    <lineage>
        <taxon>Bacteria</taxon>
        <taxon>Bacillati</taxon>
        <taxon>Bacillota</taxon>
        <taxon>Bacilli</taxon>
        <taxon>Bacillales</taxon>
        <taxon>Bacillaceae</taxon>
        <taxon>Bacillus</taxon>
    </lineage>
</organism>
<dbReference type="Proteomes" id="UP000464658">
    <property type="component" value="Chromosome"/>
</dbReference>
<reference evidence="2 3" key="1">
    <citation type="submission" date="2019-12" db="EMBL/GenBank/DDBJ databases">
        <title>Full genome sequence of a Bacillus safensis strain isolated from commercially available natto in Indonesia.</title>
        <authorList>
            <person name="Yoshida M."/>
            <person name="Uomi M."/>
            <person name="Waturangi D."/>
            <person name="Ekaputri J.J."/>
            <person name="Setiamarga D.H.E."/>
        </authorList>
    </citation>
    <scope>NUCLEOTIDE SEQUENCE [LARGE SCALE GENOMIC DNA]</scope>
    <source>
        <strain evidence="2 3">IDN1</strain>
    </source>
</reference>